<organism evidence="2 3">
    <name type="scientific">Tectimicrobiota bacterium</name>
    <dbReference type="NCBI Taxonomy" id="2528274"/>
    <lineage>
        <taxon>Bacteria</taxon>
        <taxon>Pseudomonadati</taxon>
        <taxon>Nitrospinota/Tectimicrobiota group</taxon>
        <taxon>Candidatus Tectimicrobiota</taxon>
    </lineage>
</organism>
<feature type="domain" description="MaoC-like" evidence="1">
    <location>
        <begin position="11"/>
        <end position="119"/>
    </location>
</feature>
<evidence type="ECO:0000313" key="2">
    <source>
        <dbReference type="EMBL" id="MBI4595747.1"/>
    </source>
</evidence>
<evidence type="ECO:0000313" key="3">
    <source>
        <dbReference type="Proteomes" id="UP000772181"/>
    </source>
</evidence>
<dbReference type="Gene3D" id="3.10.129.10">
    <property type="entry name" value="Hotdog Thioesterase"/>
    <property type="match status" value="1"/>
</dbReference>
<dbReference type="AlphaFoldDB" id="A0A933GKW3"/>
<dbReference type="InterPro" id="IPR002539">
    <property type="entry name" value="MaoC-like_dom"/>
</dbReference>
<sequence length="150" mass="17064">MKPTYFEEFKVGERFVTHGRTITDWDVYSFAGLTADWNPLHVDEEWCKEKSQFKRRIAHGPLTTVLGLGLITRLGCFDGSVIAFLGIDKLRIPAPVFIGDTIHSEMEVIETKRSSKGQGIVRFKAEVKNQRHEVVVHFEIANMMKNLADA</sequence>
<dbReference type="Pfam" id="PF01575">
    <property type="entry name" value="MaoC_dehydratas"/>
    <property type="match status" value="1"/>
</dbReference>
<accession>A0A933GKW3</accession>
<name>A0A933GKW3_UNCTE</name>
<comment type="caution">
    <text evidence="2">The sequence shown here is derived from an EMBL/GenBank/DDBJ whole genome shotgun (WGS) entry which is preliminary data.</text>
</comment>
<dbReference type="SUPFAM" id="SSF54637">
    <property type="entry name" value="Thioesterase/thiol ester dehydrase-isomerase"/>
    <property type="match status" value="1"/>
</dbReference>
<dbReference type="PANTHER" id="PTHR43664:SF1">
    <property type="entry name" value="BETA-METHYLMALYL-COA DEHYDRATASE"/>
    <property type="match status" value="1"/>
</dbReference>
<dbReference type="Proteomes" id="UP000772181">
    <property type="component" value="Unassembled WGS sequence"/>
</dbReference>
<dbReference type="InterPro" id="IPR029069">
    <property type="entry name" value="HotDog_dom_sf"/>
</dbReference>
<dbReference type="PANTHER" id="PTHR43664">
    <property type="entry name" value="MONOAMINE OXIDASE-RELATED"/>
    <property type="match status" value="1"/>
</dbReference>
<dbReference type="InterPro" id="IPR052342">
    <property type="entry name" value="MCH/BMMD"/>
</dbReference>
<reference evidence="2" key="1">
    <citation type="submission" date="2020-07" db="EMBL/GenBank/DDBJ databases">
        <title>Huge and variable diversity of episymbiotic CPR bacteria and DPANN archaea in groundwater ecosystems.</title>
        <authorList>
            <person name="He C.Y."/>
            <person name="Keren R."/>
            <person name="Whittaker M."/>
            <person name="Farag I.F."/>
            <person name="Doudna J."/>
            <person name="Cate J.H.D."/>
            <person name="Banfield J.F."/>
        </authorList>
    </citation>
    <scope>NUCLEOTIDE SEQUENCE</scope>
    <source>
        <strain evidence="2">NC_groundwater_1482_Ag_S-0.65um_47_24</strain>
    </source>
</reference>
<protein>
    <submittedName>
        <fullName evidence="2">MaoC family dehydratase N-terminal domain-containing protein</fullName>
    </submittedName>
</protein>
<proteinExistence type="predicted"/>
<dbReference type="EMBL" id="JACQWF010000234">
    <property type="protein sequence ID" value="MBI4595747.1"/>
    <property type="molecule type" value="Genomic_DNA"/>
</dbReference>
<evidence type="ECO:0000259" key="1">
    <source>
        <dbReference type="Pfam" id="PF01575"/>
    </source>
</evidence>
<gene>
    <name evidence="2" type="ORF">HY730_05135</name>
</gene>